<feature type="region of interest" description="Disordered" evidence="1">
    <location>
        <begin position="1"/>
        <end position="25"/>
    </location>
</feature>
<reference evidence="2 3" key="1">
    <citation type="journal article" date="2023" name="Plants (Basel)">
        <title>Bridging the Gap: Combining Genomics and Transcriptomics Approaches to Understand Stylosanthes scabra, an Orphan Legume from the Brazilian Caatinga.</title>
        <authorList>
            <person name="Ferreira-Neto J.R.C."/>
            <person name="da Silva M.D."/>
            <person name="Binneck E."/>
            <person name="de Melo N.F."/>
            <person name="da Silva R.H."/>
            <person name="de Melo A.L.T.M."/>
            <person name="Pandolfi V."/>
            <person name="Bustamante F.O."/>
            <person name="Brasileiro-Vidal A.C."/>
            <person name="Benko-Iseppon A.M."/>
        </authorList>
    </citation>
    <scope>NUCLEOTIDE SEQUENCE [LARGE SCALE GENOMIC DNA]</scope>
    <source>
        <tissue evidence="2">Leaves</tissue>
    </source>
</reference>
<evidence type="ECO:0000256" key="1">
    <source>
        <dbReference type="SAM" id="MobiDB-lite"/>
    </source>
</evidence>
<sequence length="137" mass="15501">MVNERRPAETRKKETANSCDENYDGVETSTRTTSLCFTSGGSNDFAAVFRRRRWCLYECGYECATYTATPLPAWPGGNCPREPTLQPLQNTFQNPKAFHLYGSNLPKRKWRSRIAWRDCTEVSDVNGFAEFSLGANG</sequence>
<feature type="compositionally biased region" description="Basic and acidic residues" evidence="1">
    <location>
        <begin position="1"/>
        <end position="15"/>
    </location>
</feature>
<evidence type="ECO:0000313" key="3">
    <source>
        <dbReference type="Proteomes" id="UP001341840"/>
    </source>
</evidence>
<protein>
    <submittedName>
        <fullName evidence="2">Uncharacterized protein</fullName>
    </submittedName>
</protein>
<organism evidence="2 3">
    <name type="scientific">Stylosanthes scabra</name>
    <dbReference type="NCBI Taxonomy" id="79078"/>
    <lineage>
        <taxon>Eukaryota</taxon>
        <taxon>Viridiplantae</taxon>
        <taxon>Streptophyta</taxon>
        <taxon>Embryophyta</taxon>
        <taxon>Tracheophyta</taxon>
        <taxon>Spermatophyta</taxon>
        <taxon>Magnoliopsida</taxon>
        <taxon>eudicotyledons</taxon>
        <taxon>Gunneridae</taxon>
        <taxon>Pentapetalae</taxon>
        <taxon>rosids</taxon>
        <taxon>fabids</taxon>
        <taxon>Fabales</taxon>
        <taxon>Fabaceae</taxon>
        <taxon>Papilionoideae</taxon>
        <taxon>50 kb inversion clade</taxon>
        <taxon>dalbergioids sensu lato</taxon>
        <taxon>Dalbergieae</taxon>
        <taxon>Pterocarpus clade</taxon>
        <taxon>Stylosanthes</taxon>
    </lineage>
</organism>
<keyword evidence="3" id="KW-1185">Reference proteome</keyword>
<dbReference type="Proteomes" id="UP001341840">
    <property type="component" value="Unassembled WGS sequence"/>
</dbReference>
<evidence type="ECO:0000313" key="2">
    <source>
        <dbReference type="EMBL" id="MED6148984.1"/>
    </source>
</evidence>
<name>A0ABU6TKR5_9FABA</name>
<accession>A0ABU6TKR5</accession>
<dbReference type="EMBL" id="JASCZI010091104">
    <property type="protein sequence ID" value="MED6148984.1"/>
    <property type="molecule type" value="Genomic_DNA"/>
</dbReference>
<proteinExistence type="predicted"/>
<gene>
    <name evidence="2" type="ORF">PIB30_058086</name>
</gene>
<comment type="caution">
    <text evidence="2">The sequence shown here is derived from an EMBL/GenBank/DDBJ whole genome shotgun (WGS) entry which is preliminary data.</text>
</comment>